<organism evidence="2 3">
    <name type="scientific">Paenibacillus terrae</name>
    <dbReference type="NCBI Taxonomy" id="159743"/>
    <lineage>
        <taxon>Bacteria</taxon>
        <taxon>Bacillati</taxon>
        <taxon>Bacillota</taxon>
        <taxon>Bacilli</taxon>
        <taxon>Bacillales</taxon>
        <taxon>Paenibacillaceae</taxon>
        <taxon>Paenibacillus</taxon>
    </lineage>
</organism>
<feature type="transmembrane region" description="Helical" evidence="1">
    <location>
        <begin position="49"/>
        <end position="69"/>
    </location>
</feature>
<dbReference type="AlphaFoldDB" id="A0A4U2Q2V5"/>
<dbReference type="InterPro" id="IPR009732">
    <property type="entry name" value="DUF1304"/>
</dbReference>
<reference evidence="2 3" key="1">
    <citation type="submission" date="2018-01" db="EMBL/GenBank/DDBJ databases">
        <title>Bacillales members from the olive rhizosphere are effective biological control agents against Verticillium dahliae.</title>
        <authorList>
            <person name="Gomez-Lama C."/>
            <person name="Legarda G."/>
            <person name="Ruano-Rosa D."/>
            <person name="Pizarro-Tobias P."/>
            <person name="Valverde-Corredor A."/>
            <person name="Niqui J.L."/>
            <person name="Trivino J.C."/>
            <person name="Roca A."/>
            <person name="Mercado-Blanco J."/>
        </authorList>
    </citation>
    <scope>NUCLEOTIDE SEQUENCE [LARGE SCALE GENOMIC DNA]</scope>
    <source>
        <strain evidence="2 3">PIC167</strain>
    </source>
</reference>
<keyword evidence="1" id="KW-0472">Membrane</keyword>
<dbReference type="PANTHER" id="PTHR38446:SF1">
    <property type="entry name" value="BLL0914 PROTEIN"/>
    <property type="match status" value="1"/>
</dbReference>
<comment type="caution">
    <text evidence="2">The sequence shown here is derived from an EMBL/GenBank/DDBJ whole genome shotgun (WGS) entry which is preliminary data.</text>
</comment>
<dbReference type="Proteomes" id="UP000308114">
    <property type="component" value="Unassembled WGS sequence"/>
</dbReference>
<protein>
    <submittedName>
        <fullName evidence="2">DUF1304 domain-containing protein</fullName>
    </submittedName>
</protein>
<dbReference type="EMBL" id="PNXQ01000009">
    <property type="protein sequence ID" value="TKH45116.1"/>
    <property type="molecule type" value="Genomic_DNA"/>
</dbReference>
<accession>A0A4U2Q2V5</accession>
<feature type="transmembrane region" description="Helical" evidence="1">
    <location>
        <begin position="75"/>
        <end position="95"/>
    </location>
</feature>
<gene>
    <name evidence="2" type="ORF">C1I60_08170</name>
</gene>
<feature type="transmembrane region" description="Helical" evidence="1">
    <location>
        <begin position="6"/>
        <end position="28"/>
    </location>
</feature>
<evidence type="ECO:0000313" key="2">
    <source>
        <dbReference type="EMBL" id="TKH45116.1"/>
    </source>
</evidence>
<dbReference type="RefSeq" id="WP_137061269.1">
    <property type="nucleotide sequence ID" value="NZ_PNXQ01000009.1"/>
</dbReference>
<proteinExistence type="predicted"/>
<evidence type="ECO:0000313" key="3">
    <source>
        <dbReference type="Proteomes" id="UP000308114"/>
    </source>
</evidence>
<dbReference type="PANTHER" id="PTHR38446">
    <property type="entry name" value="BLL0914 PROTEIN"/>
    <property type="match status" value="1"/>
</dbReference>
<name>A0A4U2Q2V5_9BACL</name>
<keyword evidence="1" id="KW-1133">Transmembrane helix</keyword>
<sequence length="120" mass="13022">MNLISSILVGIVALEHVYILILEMFLWTTPRAMRTFGTSKELAGVTKSLAANQGLYNGFLAAGLVWGLLYPDAVIGWQIQLFFVICVVVAAVYGALTSNKSILLKQGLPAILALISLWIL</sequence>
<dbReference type="Pfam" id="PF06993">
    <property type="entry name" value="DUF1304"/>
    <property type="match status" value="1"/>
</dbReference>
<evidence type="ECO:0000256" key="1">
    <source>
        <dbReference type="SAM" id="Phobius"/>
    </source>
</evidence>
<keyword evidence="1" id="KW-0812">Transmembrane</keyword>